<feature type="coiled-coil region" evidence="11">
    <location>
        <begin position="93"/>
        <end position="305"/>
    </location>
</feature>
<dbReference type="GO" id="GO:0008017">
    <property type="term" value="F:microtubule binding"/>
    <property type="evidence" value="ECO:0007669"/>
    <property type="project" value="InterPro"/>
</dbReference>
<evidence type="ECO:0000256" key="10">
    <source>
        <dbReference type="ARBA" id="ARBA00023273"/>
    </source>
</evidence>
<dbReference type="GO" id="GO:0005794">
    <property type="term" value="C:Golgi apparatus"/>
    <property type="evidence" value="ECO:0007669"/>
    <property type="project" value="TreeGrafter"/>
</dbReference>
<evidence type="ECO:0000259" key="13">
    <source>
        <dbReference type="Pfam" id="PF13851"/>
    </source>
</evidence>
<keyword evidence="9" id="KW-0206">Cytoskeleton</keyword>
<dbReference type="GO" id="GO:0005874">
    <property type="term" value="C:microtubule"/>
    <property type="evidence" value="ECO:0007669"/>
    <property type="project" value="UniProtKB-KW"/>
</dbReference>
<name>U6KME2_EIMTE</name>
<dbReference type="Pfam" id="PF13851">
    <property type="entry name" value="GAS"/>
    <property type="match status" value="1"/>
</dbReference>
<keyword evidence="7 11" id="KW-0175">Coiled coil</keyword>
<protein>
    <submittedName>
        <fullName evidence="14">Growth-arrest-specific protein 8, putative</fullName>
    </submittedName>
</protein>
<feature type="region of interest" description="Disordered" evidence="12">
    <location>
        <begin position="404"/>
        <end position="452"/>
    </location>
</feature>
<dbReference type="OMA" id="AYYEDIT"/>
<feature type="compositionally biased region" description="Acidic residues" evidence="12">
    <location>
        <begin position="440"/>
        <end position="449"/>
    </location>
</feature>
<evidence type="ECO:0000313" key="15">
    <source>
        <dbReference type="Proteomes" id="UP000030747"/>
    </source>
</evidence>
<comment type="subcellular location">
    <subcellularLocation>
        <location evidence="1">Cell projection</location>
        <location evidence="1">Cilium</location>
        <location evidence="1">Flagellum</location>
    </subcellularLocation>
    <subcellularLocation>
        <location evidence="2">Cytoplasm</location>
        <location evidence="2">Cytoskeleton</location>
    </subcellularLocation>
</comment>
<dbReference type="InterPro" id="IPR039308">
    <property type="entry name" value="GAS8"/>
</dbReference>
<evidence type="ECO:0000256" key="8">
    <source>
        <dbReference type="ARBA" id="ARBA00023069"/>
    </source>
</evidence>
<evidence type="ECO:0000256" key="11">
    <source>
        <dbReference type="SAM" id="Coils"/>
    </source>
</evidence>
<dbReference type="PANTHER" id="PTHR31543:SF0">
    <property type="entry name" value="DYNEIN REGULATORY COMPLEX SUBUNIT 4"/>
    <property type="match status" value="1"/>
</dbReference>
<dbReference type="GeneID" id="25250387"/>
<keyword evidence="5" id="KW-0493">Microtubule</keyword>
<sequence length="511" mass="58293">MLVRIREATQRCSQKLQLTLEKETGEAAMEEAAHMEELAAYDTQAHVLEVQATLEEQAQFNSTQQLIAAADKYFQESLASAQLRTKEFKAMSIRETEETKQEVEALKRTLDQHLSKIRETFEKSTEDLKLQCEIELKELEQSLELQERVSIHEVEESKNCHMNKLKAFNQEAISKLKGYYEEITRDNLQLVKKLRAENERTAADNKRLKKEIDYMAAQNAKIREPLQEQKALKARLKAQLRFAEKDRLVLRNLKRRNKEMEENIKNVRLQIRELEHQKKVIGRTIGQMQQSIRQLQEENSGASAAYGALLRLQATETLAKLESSYRQIQESQASSHFPPEASKAVCQMIQEAVTDHSCCERDLRKELRRSIDAYNDMVAFMRHRLEELRVPQLYIKAELLPQPDEPAAPAAGELEPLTAPGASNEPSLAISRQTSSQNSEETEEMEDKTDLEGLSGGAAQEQETTKLNCSTHPSGWLTTQPCAQGANNIYLKGAKLQRFTNNAACISKYFP</sequence>
<dbReference type="VEuPathDB" id="ToxoDB:ETH2_0408600"/>
<dbReference type="EMBL" id="HG673800">
    <property type="protein sequence ID" value="CDJ37976.1"/>
    <property type="molecule type" value="Genomic_DNA"/>
</dbReference>
<feature type="domain" description="Growth arrest-specific protein 8" evidence="13">
    <location>
        <begin position="168"/>
        <end position="353"/>
    </location>
</feature>
<evidence type="ECO:0000256" key="2">
    <source>
        <dbReference type="ARBA" id="ARBA00004245"/>
    </source>
</evidence>
<feature type="compositionally biased region" description="Low complexity" evidence="12">
    <location>
        <begin position="404"/>
        <end position="420"/>
    </location>
</feature>
<comment type="similarity">
    <text evidence="3">Belongs to the DRC4 family.</text>
</comment>
<dbReference type="RefSeq" id="XP_013228814.1">
    <property type="nucleotide sequence ID" value="XM_013373360.1"/>
</dbReference>
<dbReference type="OrthoDB" id="767661at2759"/>
<evidence type="ECO:0000256" key="12">
    <source>
        <dbReference type="SAM" id="MobiDB-lite"/>
    </source>
</evidence>
<evidence type="ECO:0000256" key="4">
    <source>
        <dbReference type="ARBA" id="ARBA00022490"/>
    </source>
</evidence>
<dbReference type="PANTHER" id="PTHR31543">
    <property type="entry name" value="DYNEIN REGULATORY COMPLEX SUBUNIT 4"/>
    <property type="match status" value="1"/>
</dbReference>
<dbReference type="GO" id="GO:0031267">
    <property type="term" value="F:small GTPase binding"/>
    <property type="evidence" value="ECO:0007669"/>
    <property type="project" value="InterPro"/>
</dbReference>
<proteinExistence type="inferred from homology"/>
<evidence type="ECO:0000256" key="1">
    <source>
        <dbReference type="ARBA" id="ARBA00004230"/>
    </source>
</evidence>
<evidence type="ECO:0000256" key="9">
    <source>
        <dbReference type="ARBA" id="ARBA00023212"/>
    </source>
</evidence>
<dbReference type="GO" id="GO:0031514">
    <property type="term" value="C:motile cilium"/>
    <property type="evidence" value="ECO:0007669"/>
    <property type="project" value="UniProtKB-SubCell"/>
</dbReference>
<evidence type="ECO:0000256" key="3">
    <source>
        <dbReference type="ARBA" id="ARBA00009859"/>
    </source>
</evidence>
<reference evidence="14" key="2">
    <citation type="submission" date="2013-10" db="EMBL/GenBank/DDBJ databases">
        <authorList>
            <person name="Aslett M."/>
        </authorList>
    </citation>
    <scope>NUCLEOTIDE SEQUENCE [LARGE SCALE GENOMIC DNA]</scope>
    <source>
        <strain evidence="14">Houghton</strain>
    </source>
</reference>
<dbReference type="VEuPathDB" id="ToxoDB:ETH_00005895"/>
<gene>
    <name evidence="14" type="ORF">ETH_00005895</name>
</gene>
<dbReference type="AlphaFoldDB" id="U6KME2"/>
<keyword evidence="15" id="KW-1185">Reference proteome</keyword>
<dbReference type="InterPro" id="IPR025593">
    <property type="entry name" value="GAS8_dom"/>
</dbReference>
<keyword evidence="6" id="KW-0282">Flagellum</keyword>
<keyword evidence="10" id="KW-0966">Cell projection</keyword>
<dbReference type="GO" id="GO:0048870">
    <property type="term" value="P:cell motility"/>
    <property type="evidence" value="ECO:0007669"/>
    <property type="project" value="InterPro"/>
</dbReference>
<keyword evidence="4" id="KW-0963">Cytoplasm</keyword>
<evidence type="ECO:0000256" key="5">
    <source>
        <dbReference type="ARBA" id="ARBA00022701"/>
    </source>
</evidence>
<reference evidence="14" key="1">
    <citation type="submission" date="2013-10" db="EMBL/GenBank/DDBJ databases">
        <title>Genomic analysis of the causative agents of coccidiosis in chickens.</title>
        <authorList>
            <person name="Reid A.J."/>
            <person name="Blake D."/>
            <person name="Billington K."/>
            <person name="Browne H."/>
            <person name="Dunn M."/>
            <person name="Hung S."/>
            <person name="Kawahara F."/>
            <person name="Miranda-Saavedra D."/>
            <person name="Mourier T."/>
            <person name="Nagra H."/>
            <person name="Otto T.D."/>
            <person name="Rawlings N."/>
            <person name="Sanchez A."/>
            <person name="Sanders M."/>
            <person name="Subramaniam C."/>
            <person name="Tay Y."/>
            <person name="Dear P."/>
            <person name="Doerig C."/>
            <person name="Gruber A."/>
            <person name="Parkinson J."/>
            <person name="Shirley M."/>
            <person name="Wan K.L."/>
            <person name="Berriman M."/>
            <person name="Tomley F."/>
            <person name="Pain A."/>
        </authorList>
    </citation>
    <scope>NUCLEOTIDE SEQUENCE [LARGE SCALE GENOMIC DNA]</scope>
    <source>
        <strain evidence="14">Houghton</strain>
    </source>
</reference>
<dbReference type="Proteomes" id="UP000030747">
    <property type="component" value="Unassembled WGS sequence"/>
</dbReference>
<evidence type="ECO:0000313" key="14">
    <source>
        <dbReference type="EMBL" id="CDJ37976.1"/>
    </source>
</evidence>
<evidence type="ECO:0000256" key="6">
    <source>
        <dbReference type="ARBA" id="ARBA00022846"/>
    </source>
</evidence>
<keyword evidence="8" id="KW-0969">Cilium</keyword>
<accession>U6KME2</accession>
<evidence type="ECO:0000256" key="7">
    <source>
        <dbReference type="ARBA" id="ARBA00023054"/>
    </source>
</evidence>
<organism evidence="14 15">
    <name type="scientific">Eimeria tenella</name>
    <name type="common">Coccidian parasite</name>
    <dbReference type="NCBI Taxonomy" id="5802"/>
    <lineage>
        <taxon>Eukaryota</taxon>
        <taxon>Sar</taxon>
        <taxon>Alveolata</taxon>
        <taxon>Apicomplexa</taxon>
        <taxon>Conoidasida</taxon>
        <taxon>Coccidia</taxon>
        <taxon>Eucoccidiorida</taxon>
        <taxon>Eimeriorina</taxon>
        <taxon>Eimeriidae</taxon>
        <taxon>Eimeria</taxon>
    </lineage>
</organism>